<proteinExistence type="predicted"/>
<dbReference type="RefSeq" id="WP_145194562.1">
    <property type="nucleotide sequence ID" value="NZ_CP036434.1"/>
</dbReference>
<evidence type="ECO:0000313" key="3">
    <source>
        <dbReference type="EMBL" id="QDV05139.1"/>
    </source>
</evidence>
<dbReference type="AlphaFoldDB" id="A0A518EM23"/>
<dbReference type="GO" id="GO:0051213">
    <property type="term" value="F:dioxygenase activity"/>
    <property type="evidence" value="ECO:0007669"/>
    <property type="project" value="UniProtKB-KW"/>
</dbReference>
<dbReference type="PANTHER" id="PTHR36113:SF6">
    <property type="entry name" value="FOSFOMYCIN RESISTANCE PROTEIN FOSX"/>
    <property type="match status" value="1"/>
</dbReference>
<protein>
    <submittedName>
        <fullName evidence="3">Glyoxalase/Bleomycin resistance protein/Dioxygenase superfamily protein</fullName>
    </submittedName>
</protein>
<feature type="domain" description="VOC" evidence="2">
    <location>
        <begin position="1"/>
        <end position="127"/>
    </location>
</feature>
<dbReference type="SUPFAM" id="SSF54593">
    <property type="entry name" value="Glyoxalase/Bleomycin resistance protein/Dihydroxybiphenyl dioxygenase"/>
    <property type="match status" value="1"/>
</dbReference>
<dbReference type="EMBL" id="CP036434">
    <property type="protein sequence ID" value="QDV05139.1"/>
    <property type="molecule type" value="Genomic_DNA"/>
</dbReference>
<dbReference type="InterPro" id="IPR029068">
    <property type="entry name" value="Glyas_Bleomycin-R_OHBP_Dase"/>
</dbReference>
<dbReference type="InterPro" id="IPR051332">
    <property type="entry name" value="Fosfomycin_Res_Enzymes"/>
</dbReference>
<sequence>MLHHVEIYVADLERTLSFWTHFMERLGYEPDRWSGGMNYRRGDDPYLSFLAAPAEHLDPGYHRKRVGLNHLAFRGRSREHVDELAAWIKEAGHTMLYENRYPFATGPDYYALFCEDPDRIKVEVVAP</sequence>
<evidence type="ECO:0000256" key="1">
    <source>
        <dbReference type="ARBA" id="ARBA00022723"/>
    </source>
</evidence>
<accession>A0A518EM23</accession>
<keyword evidence="3" id="KW-0560">Oxidoreductase</keyword>
<dbReference type="GO" id="GO:0046872">
    <property type="term" value="F:metal ion binding"/>
    <property type="evidence" value="ECO:0007669"/>
    <property type="project" value="UniProtKB-KW"/>
</dbReference>
<dbReference type="PROSITE" id="PS51819">
    <property type="entry name" value="VOC"/>
    <property type="match status" value="1"/>
</dbReference>
<evidence type="ECO:0000313" key="4">
    <source>
        <dbReference type="Proteomes" id="UP000320390"/>
    </source>
</evidence>
<keyword evidence="3" id="KW-0223">Dioxygenase</keyword>
<dbReference type="InterPro" id="IPR004360">
    <property type="entry name" value="Glyas_Fos-R_dOase_dom"/>
</dbReference>
<dbReference type="Gene3D" id="3.10.180.10">
    <property type="entry name" value="2,3-Dihydroxybiphenyl 1,2-Dioxygenase, domain 1"/>
    <property type="match status" value="1"/>
</dbReference>
<dbReference type="OrthoDB" id="5296884at2"/>
<dbReference type="Proteomes" id="UP000320390">
    <property type="component" value="Chromosome"/>
</dbReference>
<organism evidence="3 4">
    <name type="scientific">Saltatorellus ferox</name>
    <dbReference type="NCBI Taxonomy" id="2528018"/>
    <lineage>
        <taxon>Bacteria</taxon>
        <taxon>Pseudomonadati</taxon>
        <taxon>Planctomycetota</taxon>
        <taxon>Planctomycetia</taxon>
        <taxon>Planctomycetia incertae sedis</taxon>
        <taxon>Saltatorellus</taxon>
    </lineage>
</organism>
<dbReference type="InterPro" id="IPR037523">
    <property type="entry name" value="VOC_core"/>
</dbReference>
<evidence type="ECO:0000259" key="2">
    <source>
        <dbReference type="PROSITE" id="PS51819"/>
    </source>
</evidence>
<keyword evidence="1" id="KW-0479">Metal-binding</keyword>
<keyword evidence="4" id="KW-1185">Reference proteome</keyword>
<gene>
    <name evidence="3" type="ORF">Poly30_06340</name>
</gene>
<dbReference type="Pfam" id="PF00903">
    <property type="entry name" value="Glyoxalase"/>
    <property type="match status" value="1"/>
</dbReference>
<dbReference type="PANTHER" id="PTHR36113">
    <property type="entry name" value="LYASE, PUTATIVE-RELATED-RELATED"/>
    <property type="match status" value="1"/>
</dbReference>
<name>A0A518EM23_9BACT</name>
<reference evidence="3 4" key="1">
    <citation type="submission" date="2019-02" db="EMBL/GenBank/DDBJ databases">
        <title>Deep-cultivation of Planctomycetes and their phenomic and genomic characterization uncovers novel biology.</title>
        <authorList>
            <person name="Wiegand S."/>
            <person name="Jogler M."/>
            <person name="Boedeker C."/>
            <person name="Pinto D."/>
            <person name="Vollmers J."/>
            <person name="Rivas-Marin E."/>
            <person name="Kohn T."/>
            <person name="Peeters S.H."/>
            <person name="Heuer A."/>
            <person name="Rast P."/>
            <person name="Oberbeckmann S."/>
            <person name="Bunk B."/>
            <person name="Jeske O."/>
            <person name="Meyerdierks A."/>
            <person name="Storesund J.E."/>
            <person name="Kallscheuer N."/>
            <person name="Luecker S."/>
            <person name="Lage O.M."/>
            <person name="Pohl T."/>
            <person name="Merkel B.J."/>
            <person name="Hornburger P."/>
            <person name="Mueller R.-W."/>
            <person name="Bruemmer F."/>
            <person name="Labrenz M."/>
            <person name="Spormann A.M."/>
            <person name="Op den Camp H."/>
            <person name="Overmann J."/>
            <person name="Amann R."/>
            <person name="Jetten M.S.M."/>
            <person name="Mascher T."/>
            <person name="Medema M.H."/>
            <person name="Devos D.P."/>
            <person name="Kaster A.-K."/>
            <person name="Ovreas L."/>
            <person name="Rohde M."/>
            <person name="Galperin M.Y."/>
            <person name="Jogler C."/>
        </authorList>
    </citation>
    <scope>NUCLEOTIDE SEQUENCE [LARGE SCALE GENOMIC DNA]</scope>
    <source>
        <strain evidence="3 4">Poly30</strain>
    </source>
</reference>